<evidence type="ECO:0000313" key="2">
    <source>
        <dbReference type="Proteomes" id="UP000198832"/>
    </source>
</evidence>
<accession>A0A1I1KW97</accession>
<organism evidence="1 2">
    <name type="scientific">Nocardioides terrae</name>
    <dbReference type="NCBI Taxonomy" id="574651"/>
    <lineage>
        <taxon>Bacteria</taxon>
        <taxon>Bacillati</taxon>
        <taxon>Actinomycetota</taxon>
        <taxon>Actinomycetes</taxon>
        <taxon>Propionibacteriales</taxon>
        <taxon>Nocardioidaceae</taxon>
        <taxon>Nocardioides</taxon>
    </lineage>
</organism>
<dbReference type="RefSeq" id="WP_175507678.1">
    <property type="nucleotide sequence ID" value="NZ_FOLB01000009.1"/>
</dbReference>
<gene>
    <name evidence="1" type="ORF">SAMN04487968_10938</name>
</gene>
<reference evidence="1 2" key="1">
    <citation type="submission" date="2016-10" db="EMBL/GenBank/DDBJ databases">
        <authorList>
            <person name="de Groot N.N."/>
        </authorList>
    </citation>
    <scope>NUCLEOTIDE SEQUENCE [LARGE SCALE GENOMIC DNA]</scope>
    <source>
        <strain evidence="1 2">CGMCC 1.7056</strain>
    </source>
</reference>
<proteinExistence type="predicted"/>
<dbReference type="Proteomes" id="UP000198832">
    <property type="component" value="Unassembled WGS sequence"/>
</dbReference>
<keyword evidence="2" id="KW-1185">Reference proteome</keyword>
<evidence type="ECO:0008006" key="3">
    <source>
        <dbReference type="Google" id="ProtNLM"/>
    </source>
</evidence>
<dbReference type="AlphaFoldDB" id="A0A1I1KW97"/>
<dbReference type="EMBL" id="FOLB01000009">
    <property type="protein sequence ID" value="SFC65011.1"/>
    <property type="molecule type" value="Genomic_DNA"/>
</dbReference>
<name>A0A1I1KW97_9ACTN</name>
<evidence type="ECO:0000313" key="1">
    <source>
        <dbReference type="EMBL" id="SFC65011.1"/>
    </source>
</evidence>
<protein>
    <recommendedName>
        <fullName evidence="3">Phage integrase family protein</fullName>
    </recommendedName>
</protein>
<sequence length="55" mass="6527">MTWHSLRRRFARTQVDLYEAPEKELLRLGGWDDIRTIQVRYYRSGEENIKSGTAG</sequence>